<reference evidence="4" key="1">
    <citation type="journal article" date="2019" name="Int. J. Syst. Evol. Microbiol.">
        <title>The Global Catalogue of Microorganisms (GCM) 10K type strain sequencing project: providing services to taxonomists for standard genome sequencing and annotation.</title>
        <authorList>
            <consortium name="The Broad Institute Genomics Platform"/>
            <consortium name="The Broad Institute Genome Sequencing Center for Infectious Disease"/>
            <person name="Wu L."/>
            <person name="Ma J."/>
        </authorList>
    </citation>
    <scope>NUCLEOTIDE SEQUENCE [LARGE SCALE GENOMIC DNA]</scope>
    <source>
        <strain evidence="4">JCM 32226</strain>
    </source>
</reference>
<keyword evidence="1" id="KW-1133">Transmembrane helix</keyword>
<evidence type="ECO:0000259" key="2">
    <source>
        <dbReference type="PROSITE" id="PS50234"/>
    </source>
</evidence>
<dbReference type="InterPro" id="IPR050768">
    <property type="entry name" value="UPF0353/GerABKA_families"/>
</dbReference>
<dbReference type="InterPro" id="IPR002035">
    <property type="entry name" value="VWF_A"/>
</dbReference>
<evidence type="ECO:0000256" key="1">
    <source>
        <dbReference type="SAM" id="Phobius"/>
    </source>
</evidence>
<dbReference type="Pfam" id="PF00092">
    <property type="entry name" value="VWA"/>
    <property type="match status" value="1"/>
</dbReference>
<evidence type="ECO:0000313" key="3">
    <source>
        <dbReference type="EMBL" id="GAA4495558.1"/>
    </source>
</evidence>
<dbReference type="Proteomes" id="UP001501321">
    <property type="component" value="Unassembled WGS sequence"/>
</dbReference>
<dbReference type="SMART" id="SM00327">
    <property type="entry name" value="VWA"/>
    <property type="match status" value="1"/>
</dbReference>
<dbReference type="SUPFAM" id="SSF53300">
    <property type="entry name" value="vWA-like"/>
    <property type="match status" value="1"/>
</dbReference>
<organism evidence="3 4">
    <name type="scientific">Pseudaeromonas paramecii</name>
    <dbReference type="NCBI Taxonomy" id="2138166"/>
    <lineage>
        <taxon>Bacteria</taxon>
        <taxon>Pseudomonadati</taxon>
        <taxon>Pseudomonadota</taxon>
        <taxon>Gammaproteobacteria</taxon>
        <taxon>Aeromonadales</taxon>
        <taxon>Aeromonadaceae</taxon>
        <taxon>Pseudaeromonas</taxon>
    </lineage>
</organism>
<keyword evidence="1" id="KW-0812">Transmembrane</keyword>
<gene>
    <name evidence="3" type="ORF">GCM10023095_09010</name>
</gene>
<dbReference type="PANTHER" id="PTHR22550:SF18">
    <property type="entry name" value="VWFA DOMAIN-CONTAINING PROTEIN"/>
    <property type="match status" value="1"/>
</dbReference>
<protein>
    <submittedName>
        <fullName evidence="3">VWA domain-containing protein</fullName>
    </submittedName>
</protein>
<dbReference type="InterPro" id="IPR036465">
    <property type="entry name" value="vWFA_dom_sf"/>
</dbReference>
<feature type="domain" description="VWFA" evidence="2">
    <location>
        <begin position="86"/>
        <end position="273"/>
    </location>
</feature>
<evidence type="ECO:0000313" key="4">
    <source>
        <dbReference type="Proteomes" id="UP001501321"/>
    </source>
</evidence>
<keyword evidence="1" id="KW-0472">Membrane</keyword>
<name>A0ABP8PZC2_9GAMM</name>
<accession>A0ABP8PZC2</accession>
<comment type="caution">
    <text evidence="3">The sequence shown here is derived from an EMBL/GenBank/DDBJ whole genome shotgun (WGS) entry which is preliminary data.</text>
</comment>
<proteinExistence type="predicted"/>
<dbReference type="Gene3D" id="3.40.50.410">
    <property type="entry name" value="von Willebrand factor, type A domain"/>
    <property type="match status" value="1"/>
</dbReference>
<feature type="transmembrane region" description="Helical" evidence="1">
    <location>
        <begin position="292"/>
        <end position="309"/>
    </location>
</feature>
<dbReference type="PANTHER" id="PTHR22550">
    <property type="entry name" value="SPORE GERMINATION PROTEIN"/>
    <property type="match status" value="1"/>
</dbReference>
<keyword evidence="4" id="KW-1185">Reference proteome</keyword>
<dbReference type="PROSITE" id="PS50234">
    <property type="entry name" value="VWFA"/>
    <property type="match status" value="1"/>
</dbReference>
<sequence>MLILAWPWLLGLVLLPLLVRRRLRAVPSMLGDPLVIPTLPYVSERPVAAHRWQPLLLMMAWLCLCLALSRPQWLGEPVALEQAHRDLLLAVDLSDSMRTQDMVLKGAPVDRLSVVKQQLTQFVNRRQGDRMGLILFADHAYVMMPLSADHATLAQFIDELDFGLAGHLTAIGEAIGLSLKRLEQQQTQRKVLILLSDGRDTVETLPPLTAATLAAQAQMRIYTIGLGAEDPEDPEGSNSDLDEQTLTRIAAVTGGQYFRARDPDSLAQIYRAIDELEPSEISARFYQPRQELYPWPLALALTLCLLLLVRRLHE</sequence>
<dbReference type="EMBL" id="BAABFC010000006">
    <property type="protein sequence ID" value="GAA4495558.1"/>
    <property type="molecule type" value="Genomic_DNA"/>
</dbReference>
<dbReference type="RefSeq" id="WP_345010509.1">
    <property type="nucleotide sequence ID" value="NZ_BAABFC010000006.1"/>
</dbReference>